<dbReference type="Gene3D" id="3.30.1330.80">
    <property type="entry name" value="Hypothetical protein, similar to alpha- acetolactate decarboxylase, domain 2"/>
    <property type="match status" value="1"/>
</dbReference>
<keyword evidence="2" id="KW-1185">Reference proteome</keyword>
<dbReference type="EMBL" id="MBUA01000012">
    <property type="protein sequence ID" value="MBC6491306.1"/>
    <property type="molecule type" value="Genomic_DNA"/>
</dbReference>
<evidence type="ECO:0000313" key="2">
    <source>
        <dbReference type="Proteomes" id="UP000765802"/>
    </source>
</evidence>
<protein>
    <submittedName>
        <fullName evidence="1">Uncharacterized protein</fullName>
    </submittedName>
</protein>
<dbReference type="SUPFAM" id="SSF117856">
    <property type="entry name" value="AF0104/ALDC/Ptd012-like"/>
    <property type="match status" value="1"/>
</dbReference>
<reference evidence="1 2" key="1">
    <citation type="submission" date="2016-07" db="EMBL/GenBank/DDBJ databases">
        <title>Genome analysis of Flavihumibacter stibioxidans YS-17.</title>
        <authorList>
            <person name="Shi K."/>
            <person name="Han Y."/>
            <person name="Wang G."/>
        </authorList>
    </citation>
    <scope>NUCLEOTIDE SEQUENCE [LARGE SCALE GENOMIC DNA]</scope>
    <source>
        <strain evidence="1 2">YS-17</strain>
    </source>
</reference>
<sequence>MSILTNNNILLPSNMKAILNIVVFTLWGQFALAQPLVQHRGKMSKIGQENRVDAEILVDSIRAKNLYALGPVEGLRGEIIVWNSQPFVAAVTAEKKPFLRKKVKDLKAIFLVYADVPKWDTVLLTTNIPTMNALQDAITKAAHQAGIDTASAFPFLLYGKIQEGKGHIMYRDTAVRQINPDVIKAANHGQAFQHQEAQMLGFYSQHHQRIFTSPNSFLHIHYRLRNKYQAGHLDAVSFDVSTPIKLLLPHKQ</sequence>
<proteinExistence type="predicted"/>
<accession>A0ABR7M8N8</accession>
<organism evidence="1 2">
    <name type="scientific">Flavihumibacter stibioxidans</name>
    <dbReference type="NCBI Taxonomy" id="1834163"/>
    <lineage>
        <taxon>Bacteria</taxon>
        <taxon>Pseudomonadati</taxon>
        <taxon>Bacteroidota</taxon>
        <taxon>Chitinophagia</taxon>
        <taxon>Chitinophagales</taxon>
        <taxon>Chitinophagaceae</taxon>
        <taxon>Flavihumibacter</taxon>
    </lineage>
</organism>
<comment type="caution">
    <text evidence="1">The sequence shown here is derived from an EMBL/GenBank/DDBJ whole genome shotgun (WGS) entry which is preliminary data.</text>
</comment>
<gene>
    <name evidence="1" type="ORF">BC349_09705</name>
</gene>
<dbReference type="Proteomes" id="UP000765802">
    <property type="component" value="Unassembled WGS sequence"/>
</dbReference>
<evidence type="ECO:0000313" key="1">
    <source>
        <dbReference type="EMBL" id="MBC6491306.1"/>
    </source>
</evidence>
<name>A0ABR7M8N8_9BACT</name>